<evidence type="ECO:0008006" key="2">
    <source>
        <dbReference type="Google" id="ProtNLM"/>
    </source>
</evidence>
<gene>
    <name evidence="1" type="ORF">SDC9_79546</name>
</gene>
<proteinExistence type="predicted"/>
<sequence length="367" mass="42667">MKEIFNIEKYSIMIECSGENGSGVFMSSKSTEHDYIVTAKHCLKSYKNKSDIIFPGNTFMVSDVFIHDTLDTAIIQVEKSNEVSLFSFINIEDLKKYNGNIYIYVYPNIIRGEKIKYCKLDCKYNGSTDNLIRLEVLKEISTFREPAIKLLEGMSGCPVYIEKDGIVIFIGIYYENSHKDFAFRHINIIPLDVINNMIMHHNLADLNLSFCSELIIEDLDPLYSNYDELVIDDFRNLKDKISDVSPEYNKMKIRLLSRKLADATYEIDKLPNKIKSALLYRVFTAANEKQCELVIDNKKILSENEIDIWFDKYTNYAKEIIDEKSEDYKYPLKSRNIIKGAVLQLIDNCYISFDEKGYYDEEGDDNE</sequence>
<dbReference type="EMBL" id="VSSQ01006520">
    <property type="protein sequence ID" value="MPM32979.1"/>
    <property type="molecule type" value="Genomic_DNA"/>
</dbReference>
<dbReference type="InterPro" id="IPR043504">
    <property type="entry name" value="Peptidase_S1_PA_chymotrypsin"/>
</dbReference>
<protein>
    <recommendedName>
        <fullName evidence="2">Peptidase S1 domain-containing protein</fullName>
    </recommendedName>
</protein>
<dbReference type="SUPFAM" id="SSF50494">
    <property type="entry name" value="Trypsin-like serine proteases"/>
    <property type="match status" value="1"/>
</dbReference>
<dbReference type="AlphaFoldDB" id="A0A644YXE1"/>
<organism evidence="1">
    <name type="scientific">bioreactor metagenome</name>
    <dbReference type="NCBI Taxonomy" id="1076179"/>
    <lineage>
        <taxon>unclassified sequences</taxon>
        <taxon>metagenomes</taxon>
        <taxon>ecological metagenomes</taxon>
    </lineage>
</organism>
<dbReference type="Pfam" id="PF13365">
    <property type="entry name" value="Trypsin_2"/>
    <property type="match status" value="1"/>
</dbReference>
<dbReference type="Gene3D" id="2.40.10.10">
    <property type="entry name" value="Trypsin-like serine proteases"/>
    <property type="match status" value="1"/>
</dbReference>
<name>A0A644YXE1_9ZZZZ</name>
<dbReference type="InterPro" id="IPR009003">
    <property type="entry name" value="Peptidase_S1_PA"/>
</dbReference>
<accession>A0A644YXE1</accession>
<evidence type="ECO:0000313" key="1">
    <source>
        <dbReference type="EMBL" id="MPM32979.1"/>
    </source>
</evidence>
<reference evidence="1" key="1">
    <citation type="submission" date="2019-08" db="EMBL/GenBank/DDBJ databases">
        <authorList>
            <person name="Kucharzyk K."/>
            <person name="Murdoch R.W."/>
            <person name="Higgins S."/>
            <person name="Loffler F."/>
        </authorList>
    </citation>
    <scope>NUCLEOTIDE SEQUENCE</scope>
</reference>
<comment type="caution">
    <text evidence="1">The sequence shown here is derived from an EMBL/GenBank/DDBJ whole genome shotgun (WGS) entry which is preliminary data.</text>
</comment>